<keyword evidence="10 14" id="KW-0505">Motor protein</keyword>
<dbReference type="PROSITE" id="PS00411">
    <property type="entry name" value="KINESIN_MOTOR_1"/>
    <property type="match status" value="1"/>
</dbReference>
<dbReference type="FunFam" id="3.40.850.10:FF:000051">
    <property type="entry name" value="Kinesin-like protein bimC"/>
    <property type="match status" value="1"/>
</dbReference>
<keyword evidence="11" id="KW-0206">Cytoskeleton</keyword>
<dbReference type="CTD" id="38135"/>
<dbReference type="CDD" id="cd01364">
    <property type="entry name" value="KISc_BimC_Eg5"/>
    <property type="match status" value="1"/>
</dbReference>
<dbReference type="AlphaFoldDB" id="A0AAJ7WIA4"/>
<evidence type="ECO:0000256" key="12">
    <source>
        <dbReference type="ARBA" id="ARBA00023306"/>
    </source>
</evidence>
<organism evidence="19 20">
    <name type="scientific">Galendromus occidentalis</name>
    <name type="common">western predatory mite</name>
    <dbReference type="NCBI Taxonomy" id="34638"/>
    <lineage>
        <taxon>Eukaryota</taxon>
        <taxon>Metazoa</taxon>
        <taxon>Ecdysozoa</taxon>
        <taxon>Arthropoda</taxon>
        <taxon>Chelicerata</taxon>
        <taxon>Arachnida</taxon>
        <taxon>Acari</taxon>
        <taxon>Parasitiformes</taxon>
        <taxon>Mesostigmata</taxon>
        <taxon>Gamasina</taxon>
        <taxon>Phytoseioidea</taxon>
        <taxon>Phytoseiidae</taxon>
        <taxon>Typhlodrominae</taxon>
        <taxon>Galendromus</taxon>
    </lineage>
</organism>
<dbReference type="GO" id="GO:0007018">
    <property type="term" value="P:microtubule-based movement"/>
    <property type="evidence" value="ECO:0007669"/>
    <property type="project" value="InterPro"/>
</dbReference>
<dbReference type="GO" id="GO:0051231">
    <property type="term" value="P:spindle elongation"/>
    <property type="evidence" value="ECO:0007669"/>
    <property type="project" value="TreeGrafter"/>
</dbReference>
<keyword evidence="19" id="KW-1185">Reference proteome</keyword>
<dbReference type="PROSITE" id="PS50067">
    <property type="entry name" value="KINESIN_MOTOR_2"/>
    <property type="match status" value="1"/>
</dbReference>
<evidence type="ECO:0000256" key="4">
    <source>
        <dbReference type="ARBA" id="ARBA00022618"/>
    </source>
</evidence>
<evidence type="ECO:0000259" key="18">
    <source>
        <dbReference type="PROSITE" id="PS50067"/>
    </source>
</evidence>
<keyword evidence="8 14" id="KW-0067">ATP-binding</keyword>
<dbReference type="InterPro" id="IPR036961">
    <property type="entry name" value="Kinesin_motor_dom_sf"/>
</dbReference>
<keyword evidence="9 16" id="KW-0175">Coiled coil</keyword>
<keyword evidence="4" id="KW-0132">Cell division</keyword>
<evidence type="ECO:0000256" key="2">
    <source>
        <dbReference type="ARBA" id="ARBA00022490"/>
    </source>
</evidence>
<evidence type="ECO:0000256" key="5">
    <source>
        <dbReference type="ARBA" id="ARBA00022701"/>
    </source>
</evidence>
<dbReference type="GO" id="GO:0008574">
    <property type="term" value="F:plus-end-directed microtubule motor activity"/>
    <property type="evidence" value="ECO:0007669"/>
    <property type="project" value="TreeGrafter"/>
</dbReference>
<dbReference type="GO" id="GO:0051301">
    <property type="term" value="P:cell division"/>
    <property type="evidence" value="ECO:0007669"/>
    <property type="project" value="UniProtKB-KW"/>
</dbReference>
<dbReference type="InterPro" id="IPR047241">
    <property type="entry name" value="KIF11-like_kin_motor_dom"/>
</dbReference>
<dbReference type="GO" id="GO:0005634">
    <property type="term" value="C:nucleus"/>
    <property type="evidence" value="ECO:0007669"/>
    <property type="project" value="TreeGrafter"/>
</dbReference>
<keyword evidence="2" id="KW-0963">Cytoplasm</keyword>
<dbReference type="PRINTS" id="PR00380">
    <property type="entry name" value="KINESINHEAVY"/>
</dbReference>
<evidence type="ECO:0000256" key="3">
    <source>
        <dbReference type="ARBA" id="ARBA00022553"/>
    </source>
</evidence>
<dbReference type="KEGG" id="goe:100904240"/>
<dbReference type="GO" id="GO:0072686">
    <property type="term" value="C:mitotic spindle"/>
    <property type="evidence" value="ECO:0007669"/>
    <property type="project" value="TreeGrafter"/>
</dbReference>
<comment type="similarity">
    <text evidence="13">Belongs to the TRAFAC class myosin-kinesin ATPase superfamily. Kinesin family. KIN-5/BimC subfamily.</text>
</comment>
<evidence type="ECO:0000256" key="17">
    <source>
        <dbReference type="SAM" id="MobiDB-lite"/>
    </source>
</evidence>
<evidence type="ECO:0000256" key="10">
    <source>
        <dbReference type="ARBA" id="ARBA00023175"/>
    </source>
</evidence>
<evidence type="ECO:0000256" key="6">
    <source>
        <dbReference type="ARBA" id="ARBA00022741"/>
    </source>
</evidence>
<sequence length="951" mass="106512">MSAKHSIQGEKNQNIKVYVRCRPINDQERKARSQMCVDVVEQRRCITVKSHHEKTFTFDGTFGKDSSQIDVYKSVVQPLISEVLRGYNCTVFAYGQTGTGKTYTMEGIRSQTLLSWQHDPHAGVVPRALHQIFSEVGDPELTIIKVSFLELYNEELFDLLGSGEAQTSKLKIFEDSTAKGSVVVRGLEEVVVRDRQEVYSLMERGASRRQVAATLMNASSSRSHTIFTITVISRDTTDTGENLMRTGKLNLVDLAGSENIGRSGAQDKRAREAGNINQSLLTLGRVITALVERTPHVPYRESKLTRLLQDSLGGRTKTSIIATISPAHVNLEETLSTLEYAFRAKNIMNRPEVNQKLCKEVVLKHMTDELEQLRRDLIACREKNGFYIDETNYRSMQSRLDLQSEELQRKAEEMTEMAERIDLLKAKIEDINRLFEDTQQRLEIESRCKEIAQSRLKEVNYNYTAAKVLVKAHQKTEEKLHEHASKLIDTALLAKSDIHKLHDKVERQREVETHNSTVIDRFGALLSSSLDSSARRAEDAAEVLAQTCTLKDDGLLRSLQEEGRLLQEVDGLLGNLVREHLENKEKFLNKISRVNDIASSSIQALERIDSEFDDSLKRVNSRVTSKLRLDLTEELNKMRNSTLCEIADIMKVASSNERVVKEACGSLKVAVASSADSARTLETRARERYAACNAEKAKIEEMFEALRKAISQTLTMENGFIGEAVEHSKHALKGASQASNAIEDVLMNNAQATAEIVSHAERLKTAVGTCDEEQQNIASACVESIKLDLGKFQDKLRASTQTTSKDLKELIRIGEESITGFEETSNSETRDLTTLALNVLSGTKSISETRDKLSKLKEEVADVISGSVKSCQVTGTTPARRSYEIPRNLARTQPADILQAKMQKKLEEATIEERTALDEGQSILLDITASPETLDFDSDEEKENYLVETDG</sequence>
<evidence type="ECO:0000256" key="8">
    <source>
        <dbReference type="ARBA" id="ARBA00022840"/>
    </source>
</evidence>
<protein>
    <recommendedName>
        <fullName evidence="15">Kinesin-like protein</fullName>
    </recommendedName>
</protein>
<dbReference type="Pfam" id="PF00225">
    <property type="entry name" value="Kinesin"/>
    <property type="match status" value="1"/>
</dbReference>
<evidence type="ECO:0000313" key="19">
    <source>
        <dbReference type="Proteomes" id="UP000694867"/>
    </source>
</evidence>
<proteinExistence type="inferred from homology"/>
<dbReference type="InterPro" id="IPR027417">
    <property type="entry name" value="P-loop_NTPase"/>
</dbReference>
<dbReference type="Pfam" id="PF13931">
    <property type="entry name" value="Microtub_bind"/>
    <property type="match status" value="1"/>
</dbReference>
<keyword evidence="3" id="KW-0597">Phosphoprotein</keyword>
<keyword evidence="6 14" id="KW-0547">Nucleotide-binding</keyword>
<dbReference type="GO" id="GO:0005524">
    <property type="term" value="F:ATP binding"/>
    <property type="evidence" value="ECO:0007669"/>
    <property type="project" value="UniProtKB-UniRule"/>
</dbReference>
<dbReference type="InterPro" id="IPR047149">
    <property type="entry name" value="KIF11-like"/>
</dbReference>
<dbReference type="PANTHER" id="PTHR47970:SF12">
    <property type="entry name" value="KINESIN FAMILY MEMBER 11"/>
    <property type="match status" value="1"/>
</dbReference>
<dbReference type="InterPro" id="IPR001752">
    <property type="entry name" value="Kinesin_motor_dom"/>
</dbReference>
<dbReference type="RefSeq" id="XP_028968144.1">
    <property type="nucleotide sequence ID" value="XM_029112311.1"/>
</dbReference>
<keyword evidence="7" id="KW-0498">Mitosis</keyword>
<gene>
    <name evidence="20" type="primary">LOC100904240</name>
</gene>
<evidence type="ECO:0000256" key="15">
    <source>
        <dbReference type="RuleBase" id="RU000394"/>
    </source>
</evidence>
<evidence type="ECO:0000256" key="14">
    <source>
        <dbReference type="PROSITE-ProRule" id="PRU00283"/>
    </source>
</evidence>
<dbReference type="SUPFAM" id="SSF52540">
    <property type="entry name" value="P-loop containing nucleoside triphosphate hydrolases"/>
    <property type="match status" value="1"/>
</dbReference>
<evidence type="ECO:0000256" key="13">
    <source>
        <dbReference type="ARBA" id="ARBA00034704"/>
    </source>
</evidence>
<feature type="region of interest" description="Disordered" evidence="17">
    <location>
        <begin position="931"/>
        <end position="951"/>
    </location>
</feature>
<evidence type="ECO:0000256" key="9">
    <source>
        <dbReference type="ARBA" id="ARBA00023054"/>
    </source>
</evidence>
<evidence type="ECO:0000256" key="16">
    <source>
        <dbReference type="SAM" id="Coils"/>
    </source>
</evidence>
<dbReference type="InterPro" id="IPR025901">
    <property type="entry name" value="Kinesin-assoc_MT-bd_dom"/>
</dbReference>
<comment type="subcellular location">
    <subcellularLocation>
        <location evidence="1">Cytoplasm</location>
        <location evidence="1">Cytoskeleton</location>
    </subcellularLocation>
</comment>
<dbReference type="GO" id="GO:0090307">
    <property type="term" value="P:mitotic spindle assembly"/>
    <property type="evidence" value="ECO:0007669"/>
    <property type="project" value="TreeGrafter"/>
</dbReference>
<keyword evidence="5 15" id="KW-0493">Microtubule</keyword>
<dbReference type="GO" id="GO:0005876">
    <property type="term" value="C:spindle microtubule"/>
    <property type="evidence" value="ECO:0007669"/>
    <property type="project" value="TreeGrafter"/>
</dbReference>
<evidence type="ECO:0000256" key="1">
    <source>
        <dbReference type="ARBA" id="ARBA00004245"/>
    </source>
</evidence>
<evidence type="ECO:0000256" key="7">
    <source>
        <dbReference type="ARBA" id="ARBA00022776"/>
    </source>
</evidence>
<dbReference type="PANTHER" id="PTHR47970">
    <property type="entry name" value="KINESIN-LIKE PROTEIN KIF11"/>
    <property type="match status" value="1"/>
</dbReference>
<dbReference type="Gene3D" id="3.40.850.10">
    <property type="entry name" value="Kinesin motor domain"/>
    <property type="match status" value="1"/>
</dbReference>
<feature type="domain" description="Kinesin motor" evidence="18">
    <location>
        <begin position="14"/>
        <end position="347"/>
    </location>
</feature>
<accession>A0AAJ7WIA4</accession>
<dbReference type="SMART" id="SM00129">
    <property type="entry name" value="KISc"/>
    <property type="match status" value="1"/>
</dbReference>
<dbReference type="GeneID" id="100904240"/>
<dbReference type="Proteomes" id="UP000694867">
    <property type="component" value="Unplaced"/>
</dbReference>
<name>A0AAJ7WIA4_9ACAR</name>
<reference evidence="20" key="1">
    <citation type="submission" date="2025-08" db="UniProtKB">
        <authorList>
            <consortium name="RefSeq"/>
        </authorList>
    </citation>
    <scope>IDENTIFICATION</scope>
</reference>
<keyword evidence="12" id="KW-0131">Cell cycle</keyword>
<dbReference type="GO" id="GO:0008017">
    <property type="term" value="F:microtubule binding"/>
    <property type="evidence" value="ECO:0007669"/>
    <property type="project" value="InterPro"/>
</dbReference>
<evidence type="ECO:0000313" key="20">
    <source>
        <dbReference type="RefSeq" id="XP_028968144.1"/>
    </source>
</evidence>
<feature type="coiled-coil region" evidence="16">
    <location>
        <begin position="363"/>
        <end position="441"/>
    </location>
</feature>
<evidence type="ECO:0000256" key="11">
    <source>
        <dbReference type="ARBA" id="ARBA00023212"/>
    </source>
</evidence>
<feature type="binding site" evidence="14">
    <location>
        <begin position="95"/>
        <end position="102"/>
    </location>
    <ligand>
        <name>ATP</name>
        <dbReference type="ChEBI" id="CHEBI:30616"/>
    </ligand>
</feature>
<dbReference type="InterPro" id="IPR019821">
    <property type="entry name" value="Kinesin_motor_CS"/>
</dbReference>